<evidence type="ECO:0000256" key="4">
    <source>
        <dbReference type="PIRSR" id="PIRSR600898-1"/>
    </source>
</evidence>
<evidence type="ECO:0008006" key="7">
    <source>
        <dbReference type="Google" id="ProtNLM"/>
    </source>
</evidence>
<dbReference type="InterPro" id="IPR037217">
    <property type="entry name" value="Trp/Indoleamine_2_3_dOase-like"/>
</dbReference>
<reference evidence="5 6" key="1">
    <citation type="journal article" date="2020" name="ISME J.">
        <title>Uncovering the hidden diversity of litter-decomposition mechanisms in mushroom-forming fungi.</title>
        <authorList>
            <person name="Floudas D."/>
            <person name="Bentzer J."/>
            <person name="Ahren D."/>
            <person name="Johansson T."/>
            <person name="Persson P."/>
            <person name="Tunlid A."/>
        </authorList>
    </citation>
    <scope>NUCLEOTIDE SEQUENCE [LARGE SCALE GENOMIC DNA]</scope>
    <source>
        <strain evidence="5 6">CBS 291.85</strain>
    </source>
</reference>
<dbReference type="OrthoDB" id="540174at2759"/>
<evidence type="ECO:0000256" key="2">
    <source>
        <dbReference type="ARBA" id="ARBA00022723"/>
    </source>
</evidence>
<keyword evidence="3 4" id="KW-0408">Iron</keyword>
<protein>
    <recommendedName>
        <fullName evidence="7">Indoleamine 2,3-dioxygenase</fullName>
    </recommendedName>
</protein>
<dbReference type="GO" id="GO:0005737">
    <property type="term" value="C:cytoplasm"/>
    <property type="evidence" value="ECO:0007669"/>
    <property type="project" value="TreeGrafter"/>
</dbReference>
<dbReference type="InterPro" id="IPR000898">
    <property type="entry name" value="Indolamine_dOase"/>
</dbReference>
<dbReference type="GO" id="GO:0020037">
    <property type="term" value="F:heme binding"/>
    <property type="evidence" value="ECO:0007669"/>
    <property type="project" value="InterPro"/>
</dbReference>
<dbReference type="GO" id="GO:0034354">
    <property type="term" value="P:'de novo' NAD+ biosynthetic process from L-tryptophan"/>
    <property type="evidence" value="ECO:0007669"/>
    <property type="project" value="TreeGrafter"/>
</dbReference>
<feature type="binding site" description="proximal binding residue" evidence="4">
    <location>
        <position position="422"/>
    </location>
    <ligand>
        <name>heme b</name>
        <dbReference type="ChEBI" id="CHEBI:60344"/>
    </ligand>
    <ligandPart>
        <name>Fe</name>
        <dbReference type="ChEBI" id="CHEBI:18248"/>
    </ligandPart>
</feature>
<dbReference type="PANTHER" id="PTHR28657:SF5">
    <property type="entry name" value="INDOLEAMINE 2,3-DIOXYGENASE"/>
    <property type="match status" value="1"/>
</dbReference>
<dbReference type="PANTHER" id="PTHR28657">
    <property type="entry name" value="INDOLEAMINE 2,3-DIOXYGENASE"/>
    <property type="match status" value="1"/>
</dbReference>
<name>A0A8H5D271_9AGAR</name>
<keyword evidence="6" id="KW-1185">Reference proteome</keyword>
<dbReference type="Proteomes" id="UP000559256">
    <property type="component" value="Unassembled WGS sequence"/>
</dbReference>
<dbReference type="GO" id="GO:0046872">
    <property type="term" value="F:metal ion binding"/>
    <property type="evidence" value="ECO:0007669"/>
    <property type="project" value="UniProtKB-KW"/>
</dbReference>
<evidence type="ECO:0000256" key="3">
    <source>
        <dbReference type="ARBA" id="ARBA00023004"/>
    </source>
</evidence>
<proteinExistence type="inferred from homology"/>
<dbReference type="GO" id="GO:0033754">
    <property type="term" value="F:indoleamine 2,3-dioxygenase activity"/>
    <property type="evidence" value="ECO:0007669"/>
    <property type="project" value="TreeGrafter"/>
</dbReference>
<evidence type="ECO:0000313" key="5">
    <source>
        <dbReference type="EMBL" id="KAF5352309.1"/>
    </source>
</evidence>
<comment type="similarity">
    <text evidence="1">Belongs to the indoleamine 2,3-dioxygenase family.</text>
</comment>
<dbReference type="GO" id="GO:0019441">
    <property type="term" value="P:L-tryptophan catabolic process to kynurenine"/>
    <property type="evidence" value="ECO:0007669"/>
    <property type="project" value="InterPro"/>
</dbReference>
<accession>A0A8H5D271</accession>
<dbReference type="EMBL" id="JAACJM010000066">
    <property type="protein sequence ID" value="KAF5352309.1"/>
    <property type="molecule type" value="Genomic_DNA"/>
</dbReference>
<keyword evidence="4" id="KW-0349">Heme</keyword>
<dbReference type="Gene3D" id="1.20.58.480">
    <property type="match status" value="1"/>
</dbReference>
<organism evidence="5 6">
    <name type="scientific">Tetrapyrgos nigripes</name>
    <dbReference type="NCBI Taxonomy" id="182062"/>
    <lineage>
        <taxon>Eukaryota</taxon>
        <taxon>Fungi</taxon>
        <taxon>Dikarya</taxon>
        <taxon>Basidiomycota</taxon>
        <taxon>Agaricomycotina</taxon>
        <taxon>Agaricomycetes</taxon>
        <taxon>Agaricomycetidae</taxon>
        <taxon>Agaricales</taxon>
        <taxon>Marasmiineae</taxon>
        <taxon>Marasmiaceae</taxon>
        <taxon>Tetrapyrgos</taxon>
    </lineage>
</organism>
<sequence length="484" mass="54098">MEPELLIPPNHLLSLPRPDTSLGLELLAGLVDTTTLAAHDFDVDNRTGFMPPQPPLTRLPEEWEEWELVLEASRGLKLGSRPDLTDEDKEISRIWRGQVQQLPILPTENLKKSEVVVRRAHLVLSWILHFYIHTLPPSVSTVVIPAPLTVPLLQVCAELRLPPVLTYADTVLYNWALKKPQHSPVPNLSNLRSVQTFTGTQSEEEFYLTSARMELRGTEALELMRSTMDEAFVGDNIAMKRITSYLLTLATVIADLKKLLLDVKEGCDPQVFYNEVRPWFMGIDSGKRGWVFEGLELDETLEVPKELSGPSAGQSSLIHALDIFLGVEEYSHSDKITGQAAERSHTFSSFSSTSIPTSSNPAKSAFLQRMQAYMPRHHRNFLNHLRNNPRPLRNIVMHAENPQLLEAYNKAVMSLKELRDAHIVIVTLYIIIPAKQATAAQEEVEKERADGKGGKESLKGTGGTDLVKFLKDVRNGTAGALLTS</sequence>
<evidence type="ECO:0000256" key="1">
    <source>
        <dbReference type="ARBA" id="ARBA00007119"/>
    </source>
</evidence>
<gene>
    <name evidence="5" type="ORF">D9758_011959</name>
</gene>
<dbReference type="AlphaFoldDB" id="A0A8H5D271"/>
<comment type="caution">
    <text evidence="5">The sequence shown here is derived from an EMBL/GenBank/DDBJ whole genome shotgun (WGS) entry which is preliminary data.</text>
</comment>
<evidence type="ECO:0000313" key="6">
    <source>
        <dbReference type="Proteomes" id="UP000559256"/>
    </source>
</evidence>
<keyword evidence="2 4" id="KW-0479">Metal-binding</keyword>
<dbReference type="Pfam" id="PF01231">
    <property type="entry name" value="IDO"/>
    <property type="match status" value="1"/>
</dbReference>
<dbReference type="SUPFAM" id="SSF140959">
    <property type="entry name" value="Indolic compounds 2,3-dioxygenase-like"/>
    <property type="match status" value="1"/>
</dbReference>